<gene>
    <name evidence="1" type="ORF">SAMN05660330_00707</name>
</gene>
<dbReference type="Proteomes" id="UP000199073">
    <property type="component" value="Unassembled WGS sequence"/>
</dbReference>
<sequence>MKLLQARTRGLHPVIQSRWFELSGKLNLFYFTDPAEGVRFFQALQTLNPPYCCDTVRPFADLAATTSWRGHKRKVVPAKRTVAIGIFDGGPGLARELGAISPPLYEIDRIEVGRRVDCSRWLNFVELASSVRWSSMAEEVQKLIEEIGPAAPETGATLHALTRNLRPGDRIKNQLADSLTALLTGLKNNCAENFSVDITALQESAMRHGHFQRAREIVYRRLPLLVYIDDSCLSARSGPPFLPRSDNDWCTLPGGHKASPIDRIKKMIDMGVRTSQRQNGGEPIFLLAPLDNSPDLLAPDELLDLIRTTAEKYQVLCLCSDQQFLEDIVAEKKYRDHQLMAS</sequence>
<name>A0A1H0L959_9BACT</name>
<dbReference type="STRING" id="91360.SAMN05660330_00707"/>
<proteinExistence type="predicted"/>
<evidence type="ECO:0000313" key="2">
    <source>
        <dbReference type="Proteomes" id="UP000199073"/>
    </source>
</evidence>
<protein>
    <submittedName>
        <fullName evidence="1">Uncharacterized protein</fullName>
    </submittedName>
</protein>
<reference evidence="1 2" key="1">
    <citation type="submission" date="2016-10" db="EMBL/GenBank/DDBJ databases">
        <authorList>
            <person name="de Groot N.N."/>
        </authorList>
    </citation>
    <scope>NUCLEOTIDE SEQUENCE [LARGE SCALE GENOMIC DNA]</scope>
    <source>
        <strain evidence="1 2">DSM 12130</strain>
    </source>
</reference>
<organism evidence="1 2">
    <name type="scientific">Desulforhopalus singaporensis</name>
    <dbReference type="NCBI Taxonomy" id="91360"/>
    <lineage>
        <taxon>Bacteria</taxon>
        <taxon>Pseudomonadati</taxon>
        <taxon>Thermodesulfobacteriota</taxon>
        <taxon>Desulfobulbia</taxon>
        <taxon>Desulfobulbales</taxon>
        <taxon>Desulfocapsaceae</taxon>
        <taxon>Desulforhopalus</taxon>
    </lineage>
</organism>
<evidence type="ECO:0000313" key="1">
    <source>
        <dbReference type="EMBL" id="SDO64655.1"/>
    </source>
</evidence>
<accession>A0A1H0L959</accession>
<dbReference type="AlphaFoldDB" id="A0A1H0L959"/>
<dbReference type="EMBL" id="FNJI01000004">
    <property type="protein sequence ID" value="SDO64655.1"/>
    <property type="molecule type" value="Genomic_DNA"/>
</dbReference>
<keyword evidence="2" id="KW-1185">Reference proteome</keyword>
<dbReference type="OrthoDB" id="5432470at2"/>
<dbReference type="RefSeq" id="WP_092219845.1">
    <property type="nucleotide sequence ID" value="NZ_FNJI01000004.1"/>
</dbReference>